<evidence type="ECO:0000313" key="1">
    <source>
        <dbReference type="EMBL" id="KAH1177710.1"/>
    </source>
</evidence>
<name>A0A9D3XES1_9SAUR</name>
<gene>
    <name evidence="1" type="ORF">KIL84_011412</name>
</gene>
<dbReference type="AlphaFoldDB" id="A0A9D3XES1"/>
<keyword evidence="2" id="KW-1185">Reference proteome</keyword>
<evidence type="ECO:0000313" key="2">
    <source>
        <dbReference type="Proteomes" id="UP000827986"/>
    </source>
</evidence>
<proteinExistence type="predicted"/>
<accession>A0A9D3XES1</accession>
<comment type="caution">
    <text evidence="1">The sequence shown here is derived from an EMBL/GenBank/DDBJ whole genome shotgun (WGS) entry which is preliminary data.</text>
</comment>
<dbReference type="Proteomes" id="UP000827986">
    <property type="component" value="Unassembled WGS sequence"/>
</dbReference>
<dbReference type="EMBL" id="JAHDVG010000474">
    <property type="protein sequence ID" value="KAH1177710.1"/>
    <property type="molecule type" value="Genomic_DNA"/>
</dbReference>
<protein>
    <submittedName>
        <fullName evidence="1">Uncharacterized protein</fullName>
    </submittedName>
</protein>
<sequence length="109" mass="12065">MFVPMSELRSGKVLTYSRNRTAWNQGSGRTCSYPMLFSVCSPSSVYASPDITKLGFSLCILNYDLLSLCLPPRNFQGHLGEVRLVPNNLSIFILKKYGGGSGFKQQPIP</sequence>
<reference evidence="1" key="1">
    <citation type="submission" date="2021-09" db="EMBL/GenBank/DDBJ databases">
        <title>The genome of Mauremys mutica provides insights into the evolution of semi-aquatic lifestyle.</title>
        <authorList>
            <person name="Gong S."/>
            <person name="Gao Y."/>
        </authorList>
    </citation>
    <scope>NUCLEOTIDE SEQUENCE</scope>
    <source>
        <strain evidence="1">MM-2020</strain>
        <tissue evidence="1">Muscle</tissue>
    </source>
</reference>
<organism evidence="1 2">
    <name type="scientific">Mauremys mutica</name>
    <name type="common">yellowpond turtle</name>
    <dbReference type="NCBI Taxonomy" id="74926"/>
    <lineage>
        <taxon>Eukaryota</taxon>
        <taxon>Metazoa</taxon>
        <taxon>Chordata</taxon>
        <taxon>Craniata</taxon>
        <taxon>Vertebrata</taxon>
        <taxon>Euteleostomi</taxon>
        <taxon>Archelosauria</taxon>
        <taxon>Testudinata</taxon>
        <taxon>Testudines</taxon>
        <taxon>Cryptodira</taxon>
        <taxon>Durocryptodira</taxon>
        <taxon>Testudinoidea</taxon>
        <taxon>Geoemydidae</taxon>
        <taxon>Geoemydinae</taxon>
        <taxon>Mauremys</taxon>
    </lineage>
</organism>